<evidence type="ECO:0000256" key="4">
    <source>
        <dbReference type="ARBA" id="ARBA00023002"/>
    </source>
</evidence>
<dbReference type="Gene3D" id="3.40.50.720">
    <property type="entry name" value="NAD(P)-binding Rossmann-like Domain"/>
    <property type="match status" value="2"/>
</dbReference>
<comment type="catalytic activity">
    <reaction evidence="7">
        <text>(S)-malate + NAD(+) = oxaloacetate + NADH + H(+)</text>
        <dbReference type="Rhea" id="RHEA:21432"/>
        <dbReference type="ChEBI" id="CHEBI:15378"/>
        <dbReference type="ChEBI" id="CHEBI:15589"/>
        <dbReference type="ChEBI" id="CHEBI:16452"/>
        <dbReference type="ChEBI" id="CHEBI:57540"/>
        <dbReference type="ChEBI" id="CHEBI:57945"/>
        <dbReference type="EC" id="1.1.1.37"/>
    </reaction>
</comment>
<evidence type="ECO:0000313" key="10">
    <source>
        <dbReference type="EMBL" id="KAJ8964721.1"/>
    </source>
</evidence>
<evidence type="ECO:0000256" key="3">
    <source>
        <dbReference type="ARBA" id="ARBA00022532"/>
    </source>
</evidence>
<dbReference type="Gene3D" id="3.90.110.10">
    <property type="entry name" value="Lactate dehydrogenase/glycoside hydrolase, family 4, C-terminal"/>
    <property type="match status" value="1"/>
</dbReference>
<evidence type="ECO:0000256" key="2">
    <source>
        <dbReference type="ARBA" id="ARBA00011738"/>
    </source>
</evidence>
<dbReference type="SUPFAM" id="SSF56327">
    <property type="entry name" value="LDH C-terminal domain-like"/>
    <property type="match status" value="1"/>
</dbReference>
<comment type="subunit">
    <text evidence="2">Homodimer.</text>
</comment>
<name>A0AAV8ZKS0_9CUCU</name>
<keyword evidence="5 7" id="KW-0520">NAD</keyword>
<reference evidence="10" key="1">
    <citation type="journal article" date="2023" name="Insect Mol. Biol.">
        <title>Genome sequencing provides insights into the evolution of gene families encoding plant cell wall-degrading enzymes in longhorned beetles.</title>
        <authorList>
            <person name="Shin N.R."/>
            <person name="Okamura Y."/>
            <person name="Kirsch R."/>
            <person name="Pauchet Y."/>
        </authorList>
    </citation>
    <scope>NUCLEOTIDE SEQUENCE</scope>
    <source>
        <strain evidence="10">RBIC_L_NR</strain>
    </source>
</reference>
<evidence type="ECO:0000256" key="7">
    <source>
        <dbReference type="RuleBase" id="RU003405"/>
    </source>
</evidence>
<dbReference type="SUPFAM" id="SSF51735">
    <property type="entry name" value="NAD(P)-binding Rossmann-fold domains"/>
    <property type="match status" value="1"/>
</dbReference>
<dbReference type="AlphaFoldDB" id="A0AAV8ZKS0"/>
<proteinExistence type="inferred from homology"/>
<dbReference type="InterPro" id="IPR015955">
    <property type="entry name" value="Lactate_DH/Glyco_Ohase_4_C"/>
</dbReference>
<keyword evidence="4 6" id="KW-0560">Oxidoreductase</keyword>
<feature type="domain" description="Lactate/malate dehydrogenase C-terminal" evidence="9">
    <location>
        <begin position="160"/>
        <end position="324"/>
    </location>
</feature>
<dbReference type="InterPro" id="IPR022383">
    <property type="entry name" value="Lactate/malate_DH_C"/>
</dbReference>
<dbReference type="PANTHER" id="PTHR11540:SF16">
    <property type="entry name" value="MALATE DEHYDROGENASE, MITOCHONDRIAL"/>
    <property type="match status" value="1"/>
</dbReference>
<evidence type="ECO:0000259" key="8">
    <source>
        <dbReference type="Pfam" id="PF00056"/>
    </source>
</evidence>
<evidence type="ECO:0000259" key="9">
    <source>
        <dbReference type="Pfam" id="PF02866"/>
    </source>
</evidence>
<evidence type="ECO:0000256" key="5">
    <source>
        <dbReference type="ARBA" id="ARBA00023027"/>
    </source>
</evidence>
<dbReference type="Pfam" id="PF02866">
    <property type="entry name" value="Ldh_1_C"/>
    <property type="match status" value="1"/>
</dbReference>
<protein>
    <recommendedName>
        <fullName evidence="7">Malate dehydrogenase</fullName>
        <ecNumber evidence="7">1.1.1.37</ecNumber>
    </recommendedName>
</protein>
<evidence type="ECO:0000256" key="6">
    <source>
        <dbReference type="RuleBase" id="RU003369"/>
    </source>
</evidence>
<dbReference type="PROSITE" id="PS00068">
    <property type="entry name" value="MDH"/>
    <property type="match status" value="1"/>
</dbReference>
<gene>
    <name evidence="10" type="ORF">NQ314_004686</name>
</gene>
<feature type="domain" description="Lactate/malate dehydrogenase N-terminal" evidence="8">
    <location>
        <begin position="50"/>
        <end position="108"/>
    </location>
</feature>
<dbReference type="PANTHER" id="PTHR11540">
    <property type="entry name" value="MALATE AND LACTATE DEHYDROGENASE"/>
    <property type="match status" value="1"/>
</dbReference>
<organism evidence="10 11">
    <name type="scientific">Rhamnusium bicolor</name>
    <dbReference type="NCBI Taxonomy" id="1586634"/>
    <lineage>
        <taxon>Eukaryota</taxon>
        <taxon>Metazoa</taxon>
        <taxon>Ecdysozoa</taxon>
        <taxon>Arthropoda</taxon>
        <taxon>Hexapoda</taxon>
        <taxon>Insecta</taxon>
        <taxon>Pterygota</taxon>
        <taxon>Neoptera</taxon>
        <taxon>Endopterygota</taxon>
        <taxon>Coleoptera</taxon>
        <taxon>Polyphaga</taxon>
        <taxon>Cucujiformia</taxon>
        <taxon>Chrysomeloidea</taxon>
        <taxon>Cerambycidae</taxon>
        <taxon>Lepturinae</taxon>
        <taxon>Rhagiini</taxon>
        <taxon>Rhamnusium</taxon>
    </lineage>
</organism>
<sequence>MNRTLQTFYKIYEFYPNLIHIPTSKNIFRRCRPISDARNIASSAPSGNLMKVTIVGAAGKIGQSLCLMLKQSPLIDVLCLHDIKPTSGFAMELTHVDTNCKITAFTGKDNLLPALDNFKDYFLQAFIAIGTNPVNSLVPMACEVLKKGGCYNPKTVFGITTLDTVRANTFVAQVQGLEPECVVVPVIGGHTEETIIPVLSKAKPCAEFTNEELENITMSIRKAHENILKLKPPDSAPLSSAFATARFIISLVKAIQGYPDIIECALVSSKVHPQLKYLSTPLLLGPNGVAKNLGIPELSDFESCMFDNAIPTLISDIKMGEKFVGVQDPPPCDPCDPNPKAPRCPKNWC</sequence>
<dbReference type="FunFam" id="3.90.110.10:FF:000009">
    <property type="entry name" value="Malate dehydrogenase"/>
    <property type="match status" value="1"/>
</dbReference>
<dbReference type="Proteomes" id="UP001162156">
    <property type="component" value="Unassembled WGS sequence"/>
</dbReference>
<accession>A0AAV8ZKS0</accession>
<comment type="caution">
    <text evidence="10">The sequence shown here is derived from an EMBL/GenBank/DDBJ whole genome shotgun (WGS) entry which is preliminary data.</text>
</comment>
<dbReference type="InterPro" id="IPR001252">
    <property type="entry name" value="Malate_DH_AS"/>
</dbReference>
<dbReference type="GO" id="GO:0005739">
    <property type="term" value="C:mitochondrion"/>
    <property type="evidence" value="ECO:0007669"/>
    <property type="project" value="TreeGrafter"/>
</dbReference>
<dbReference type="GO" id="GO:0006108">
    <property type="term" value="P:malate metabolic process"/>
    <property type="evidence" value="ECO:0007669"/>
    <property type="project" value="InterPro"/>
</dbReference>
<comment type="similarity">
    <text evidence="1">Belongs to the LDH/MDH superfamily. MDH type 1 family.</text>
</comment>
<dbReference type="InterPro" id="IPR001236">
    <property type="entry name" value="Lactate/malate_DH_N"/>
</dbReference>
<keyword evidence="11" id="KW-1185">Reference proteome</keyword>
<evidence type="ECO:0000313" key="11">
    <source>
        <dbReference type="Proteomes" id="UP001162156"/>
    </source>
</evidence>
<dbReference type="GO" id="GO:0006099">
    <property type="term" value="P:tricarboxylic acid cycle"/>
    <property type="evidence" value="ECO:0007669"/>
    <property type="project" value="UniProtKB-KW"/>
</dbReference>
<dbReference type="EMBL" id="JANEYF010001321">
    <property type="protein sequence ID" value="KAJ8964721.1"/>
    <property type="molecule type" value="Genomic_DNA"/>
</dbReference>
<dbReference type="Pfam" id="PF00056">
    <property type="entry name" value="Ldh_1_N"/>
    <property type="match status" value="1"/>
</dbReference>
<dbReference type="EC" id="1.1.1.37" evidence="7"/>
<keyword evidence="3 7" id="KW-0816">Tricarboxylic acid cycle</keyword>
<evidence type="ECO:0000256" key="1">
    <source>
        <dbReference type="ARBA" id="ARBA00008824"/>
    </source>
</evidence>
<dbReference type="InterPro" id="IPR036291">
    <property type="entry name" value="NAD(P)-bd_dom_sf"/>
</dbReference>
<dbReference type="GO" id="GO:0030060">
    <property type="term" value="F:L-malate dehydrogenase (NAD+) activity"/>
    <property type="evidence" value="ECO:0007669"/>
    <property type="project" value="UniProtKB-EC"/>
</dbReference>